<dbReference type="EMBL" id="OCNH01000001">
    <property type="protein sequence ID" value="SOD81638.1"/>
    <property type="molecule type" value="Genomic_DNA"/>
</dbReference>
<accession>A0A286FEJ6</accession>
<dbReference type="AlphaFoldDB" id="A0A286FEJ6"/>
<evidence type="ECO:0000256" key="4">
    <source>
        <dbReference type="ARBA" id="ARBA00023308"/>
    </source>
</evidence>
<dbReference type="NCBIfam" id="TIGR02625">
    <property type="entry name" value="YiiL_rotase"/>
    <property type="match status" value="1"/>
</dbReference>
<dbReference type="PANTHER" id="PTHR34389">
    <property type="entry name" value="L-RHAMNOSE MUTAROTASE"/>
    <property type="match status" value="1"/>
</dbReference>
<keyword evidence="2" id="KW-0413">Isomerase</keyword>
<evidence type="ECO:0000313" key="6">
    <source>
        <dbReference type="EMBL" id="SOD81638.1"/>
    </source>
</evidence>
<dbReference type="InterPro" id="IPR011008">
    <property type="entry name" value="Dimeric_a/b-barrel"/>
</dbReference>
<keyword evidence="4" id="KW-0684">Rhamnose metabolism</keyword>
<reference evidence="7" key="1">
    <citation type="submission" date="2017-09" db="EMBL/GenBank/DDBJ databases">
        <authorList>
            <person name="Varghese N."/>
            <person name="Submissions S."/>
        </authorList>
    </citation>
    <scope>NUCLEOTIDE SEQUENCE [LARGE SCALE GENOMIC DNA]</scope>
    <source>
        <strain evidence="7">DSM 29961</strain>
    </source>
</reference>
<dbReference type="InterPro" id="IPR008000">
    <property type="entry name" value="Rham/fucose_mutarotase"/>
</dbReference>
<keyword evidence="7" id="KW-1185">Reference proteome</keyword>
<evidence type="ECO:0000256" key="5">
    <source>
        <dbReference type="NCBIfam" id="TIGR02625"/>
    </source>
</evidence>
<evidence type="ECO:0000256" key="1">
    <source>
        <dbReference type="ARBA" id="ARBA00022490"/>
    </source>
</evidence>
<dbReference type="EC" id="5.1.3.32" evidence="5"/>
<dbReference type="Gene3D" id="3.30.70.100">
    <property type="match status" value="1"/>
</dbReference>
<dbReference type="Proteomes" id="UP000219452">
    <property type="component" value="Unassembled WGS sequence"/>
</dbReference>
<protein>
    <recommendedName>
        <fullName evidence="5">L-rhamnose mutarotase</fullName>
        <ecNumber evidence="5">5.1.3.32</ecNumber>
    </recommendedName>
</protein>
<dbReference type="GO" id="GO:0005737">
    <property type="term" value="C:cytoplasm"/>
    <property type="evidence" value="ECO:0007669"/>
    <property type="project" value="InterPro"/>
</dbReference>
<dbReference type="InterPro" id="IPR013448">
    <property type="entry name" value="L-rhamnose_mutarotase"/>
</dbReference>
<dbReference type="SUPFAM" id="SSF54909">
    <property type="entry name" value="Dimeric alpha+beta barrel"/>
    <property type="match status" value="1"/>
</dbReference>
<dbReference type="GO" id="GO:0019301">
    <property type="term" value="P:rhamnose catabolic process"/>
    <property type="evidence" value="ECO:0007669"/>
    <property type="project" value="UniProtKB-UniRule"/>
</dbReference>
<dbReference type="PANTHER" id="PTHR34389:SF2">
    <property type="entry name" value="L-RHAMNOSE MUTAROTASE"/>
    <property type="match status" value="1"/>
</dbReference>
<proteinExistence type="inferred from homology"/>
<keyword evidence="1" id="KW-0963">Cytoplasm</keyword>
<dbReference type="HAMAP" id="MF_01663">
    <property type="entry name" value="L_rham_rotase"/>
    <property type="match status" value="1"/>
</dbReference>
<dbReference type="GO" id="GO:0062192">
    <property type="term" value="F:L-rhamnose mutarotase activity"/>
    <property type="evidence" value="ECO:0007669"/>
    <property type="project" value="UniProtKB-UniRule"/>
</dbReference>
<name>A0A286FEJ6_9BACT</name>
<organism evidence="6 7">
    <name type="scientific">Spirosoma fluviale</name>
    <dbReference type="NCBI Taxonomy" id="1597977"/>
    <lineage>
        <taxon>Bacteria</taxon>
        <taxon>Pseudomonadati</taxon>
        <taxon>Bacteroidota</taxon>
        <taxon>Cytophagia</taxon>
        <taxon>Cytophagales</taxon>
        <taxon>Cytophagaceae</taxon>
        <taxon>Spirosoma</taxon>
    </lineage>
</organism>
<keyword evidence="3" id="KW-0119">Carbohydrate metabolism</keyword>
<gene>
    <name evidence="6" type="ORF">SAMN06269250_1859</name>
</gene>
<evidence type="ECO:0000313" key="7">
    <source>
        <dbReference type="Proteomes" id="UP000219452"/>
    </source>
</evidence>
<sequence length="129" mass="14890">MQQSRINLKISTNPLNPCSCQLNQMMEEVAFTMKLKPGVEAEYQRRHDEIWPELTEALVEAGIRDYSIYLDRATGTLFAIQKRVPNHTTADLPGLPIMKRWWAYMADLMETNPDNSPVATPLERVFHQD</sequence>
<evidence type="ECO:0000256" key="2">
    <source>
        <dbReference type="ARBA" id="ARBA00023235"/>
    </source>
</evidence>
<dbReference type="Pfam" id="PF05336">
    <property type="entry name" value="rhaM"/>
    <property type="match status" value="1"/>
</dbReference>
<evidence type="ECO:0000256" key="3">
    <source>
        <dbReference type="ARBA" id="ARBA00023277"/>
    </source>
</evidence>